<proteinExistence type="predicted"/>
<dbReference type="SUPFAM" id="SSF53822">
    <property type="entry name" value="Periplasmic binding protein-like I"/>
    <property type="match status" value="1"/>
</dbReference>
<evidence type="ECO:0000313" key="5">
    <source>
        <dbReference type="EMBL" id="TGO05757.1"/>
    </source>
</evidence>
<dbReference type="OrthoDB" id="252678at2"/>
<dbReference type="RefSeq" id="WP_135849708.1">
    <property type="nucleotide sequence ID" value="NZ_RHPJ01000002.1"/>
</dbReference>
<evidence type="ECO:0000256" key="2">
    <source>
        <dbReference type="ARBA" id="ARBA00023125"/>
    </source>
</evidence>
<dbReference type="CDD" id="cd01392">
    <property type="entry name" value="HTH_LacI"/>
    <property type="match status" value="1"/>
</dbReference>
<evidence type="ECO:0000256" key="3">
    <source>
        <dbReference type="ARBA" id="ARBA00023163"/>
    </source>
</evidence>
<sequence length="335" mass="35659">MANIGDVARAAGVSRATVSYLLSGKKRLTPETTQRIEAAIAELGFSVNSGARALATARTMTLGIVVQFHQAEFEPALATYLVAITDAAREAGYSVLLLTDADGPVAVRRAVSSRQVDGLVLLNVLEDDPRFAALTDSPVPAVLIGMPSDTRGIDAVDLDFETSATVLVDHLHEHGHTVVRFVTWPSAIYDAGHTFALRFRRAAHTRAAELGVTLLDSPCRDEPGLIREDLTRYLQQADEATALLVHNDGAVAMLPSVLHDTGLQVPQDLSVVSLHSAQLASFFALPFTAVESQARAAADLAVDVLLDRLRGSGPDGVRHVQLPPVLVDQGSVATR</sequence>
<keyword evidence="3" id="KW-0804">Transcription</keyword>
<gene>
    <name evidence="5" type="ORF">SERN_1761</name>
</gene>
<dbReference type="Gene3D" id="1.10.260.40">
    <property type="entry name" value="lambda repressor-like DNA-binding domains"/>
    <property type="match status" value="1"/>
</dbReference>
<dbReference type="Proteomes" id="UP000297318">
    <property type="component" value="Unassembled WGS sequence"/>
</dbReference>
<feature type="domain" description="HTH lacI-type" evidence="4">
    <location>
        <begin position="2"/>
        <end position="56"/>
    </location>
</feature>
<dbReference type="InterPro" id="IPR046335">
    <property type="entry name" value="LacI/GalR-like_sensor"/>
</dbReference>
<dbReference type="GO" id="GO:0000976">
    <property type="term" value="F:transcription cis-regulatory region binding"/>
    <property type="evidence" value="ECO:0007669"/>
    <property type="project" value="TreeGrafter"/>
</dbReference>
<name>A0A4Z1E845_9MICO</name>
<dbReference type="PROSITE" id="PS50932">
    <property type="entry name" value="HTH_LACI_2"/>
    <property type="match status" value="1"/>
</dbReference>
<evidence type="ECO:0000256" key="1">
    <source>
        <dbReference type="ARBA" id="ARBA00023015"/>
    </source>
</evidence>
<keyword evidence="6" id="KW-1185">Reference proteome</keyword>
<keyword evidence="2" id="KW-0238">DNA-binding</keyword>
<reference evidence="5 6" key="1">
    <citation type="submission" date="2018-11" db="EMBL/GenBank/DDBJ databases">
        <title>Complete genome sequencing of the Actinobacteria Serinibacter sp. K3-2.</title>
        <authorList>
            <person name="Rakitin A.L."/>
            <person name="Beletsky A.V."/>
            <person name="Mardanov A.V."/>
            <person name="Ravin N.V."/>
            <person name="Gromova A.S."/>
            <person name="Filippova S.N."/>
            <person name="Gal'Chenko V.F."/>
        </authorList>
    </citation>
    <scope>NUCLEOTIDE SEQUENCE [LARGE SCALE GENOMIC DNA]</scope>
    <source>
        <strain evidence="5 6">K3-2</strain>
    </source>
</reference>
<dbReference type="AlphaFoldDB" id="A0A4Z1E845"/>
<evidence type="ECO:0000259" key="4">
    <source>
        <dbReference type="PROSITE" id="PS50932"/>
    </source>
</evidence>
<comment type="caution">
    <text evidence="5">The sequence shown here is derived from an EMBL/GenBank/DDBJ whole genome shotgun (WGS) entry which is preliminary data.</text>
</comment>
<dbReference type="Gene3D" id="3.40.50.2300">
    <property type="match status" value="2"/>
</dbReference>
<dbReference type="PANTHER" id="PTHR30146:SF153">
    <property type="entry name" value="LACTOSE OPERON REPRESSOR"/>
    <property type="match status" value="1"/>
</dbReference>
<protein>
    <submittedName>
        <fullName evidence="5">LacI-family transcriptional regulator</fullName>
    </submittedName>
</protein>
<dbReference type="InterPro" id="IPR010982">
    <property type="entry name" value="Lambda_DNA-bd_dom_sf"/>
</dbReference>
<dbReference type="InterPro" id="IPR000843">
    <property type="entry name" value="HTH_LacI"/>
</dbReference>
<dbReference type="SMART" id="SM00354">
    <property type="entry name" value="HTH_LACI"/>
    <property type="match status" value="1"/>
</dbReference>
<keyword evidence="1" id="KW-0805">Transcription regulation</keyword>
<dbReference type="InterPro" id="IPR028082">
    <property type="entry name" value="Peripla_BP_I"/>
</dbReference>
<dbReference type="PROSITE" id="PS00356">
    <property type="entry name" value="HTH_LACI_1"/>
    <property type="match status" value="1"/>
</dbReference>
<accession>A0A4Z1E845</accession>
<dbReference type="CDD" id="cd06267">
    <property type="entry name" value="PBP1_LacI_sugar_binding-like"/>
    <property type="match status" value="1"/>
</dbReference>
<dbReference type="GO" id="GO:0003700">
    <property type="term" value="F:DNA-binding transcription factor activity"/>
    <property type="evidence" value="ECO:0007669"/>
    <property type="project" value="TreeGrafter"/>
</dbReference>
<evidence type="ECO:0000313" key="6">
    <source>
        <dbReference type="Proteomes" id="UP000297318"/>
    </source>
</evidence>
<dbReference type="PANTHER" id="PTHR30146">
    <property type="entry name" value="LACI-RELATED TRANSCRIPTIONAL REPRESSOR"/>
    <property type="match status" value="1"/>
</dbReference>
<dbReference type="EMBL" id="RHPJ01000002">
    <property type="protein sequence ID" value="TGO05757.1"/>
    <property type="molecule type" value="Genomic_DNA"/>
</dbReference>
<dbReference type="SUPFAM" id="SSF47413">
    <property type="entry name" value="lambda repressor-like DNA-binding domains"/>
    <property type="match status" value="1"/>
</dbReference>
<dbReference type="Pfam" id="PF00356">
    <property type="entry name" value="LacI"/>
    <property type="match status" value="1"/>
</dbReference>
<organism evidence="5 6">
    <name type="scientific">Serinibacter arcticus</name>
    <dbReference type="NCBI Taxonomy" id="1655435"/>
    <lineage>
        <taxon>Bacteria</taxon>
        <taxon>Bacillati</taxon>
        <taxon>Actinomycetota</taxon>
        <taxon>Actinomycetes</taxon>
        <taxon>Micrococcales</taxon>
        <taxon>Beutenbergiaceae</taxon>
        <taxon>Serinibacter</taxon>
    </lineage>
</organism>
<dbReference type="Pfam" id="PF13377">
    <property type="entry name" value="Peripla_BP_3"/>
    <property type="match status" value="1"/>
</dbReference>